<dbReference type="Pfam" id="PF00551">
    <property type="entry name" value="Formyl_trans_N"/>
    <property type="match status" value="1"/>
</dbReference>
<sequence>MAFQRLPSLLSLWSHFQQSYRLQRCWNSTSSNNPLRILFCGSDEFSIASMNALHAEQLRAPQTIESIEVVCRPGKRVGRGLKEVREVPIKNAATKLGLTVHEIDTFTGWTPPGTPVDLIVAVSFGLFVPSRLLNAAKYGGINVHPSLLPDFRGPAPLHHTLLAGKTHTGITLQTLHQKHFDHGIILDQSPAPGLPIPTPDSCTVSDLLALLAPKGAEMLVKGIQNRVFVPPLKDAGWRATADSNDIVHAAKITPEDRHVNWQNWTWVDINRRQRVLGSLWSKALVSSKYSEGQNTIYEEKRIIFDGIEEARDLLPESERLALLPGVPFIRGHFSAQSPRDDKAIYVYTRDGQLLRLVKIKVEGDKMKDSLTAALKARMFSSNTVSLDNVEFSLFHNPLF</sequence>
<evidence type="ECO:0000256" key="1">
    <source>
        <dbReference type="ARBA" id="ARBA00012261"/>
    </source>
</evidence>
<dbReference type="InterPro" id="IPR041711">
    <property type="entry name" value="Met-tRNA-FMT_N"/>
</dbReference>
<protein>
    <recommendedName>
        <fullName evidence="1">methionyl-tRNA formyltransferase</fullName>
        <ecNumber evidence="1">2.1.2.9</ecNumber>
    </recommendedName>
</protein>
<dbReference type="InterPro" id="IPR002376">
    <property type="entry name" value="Formyl_transf_N"/>
</dbReference>
<dbReference type="PANTHER" id="PTHR11138:SF5">
    <property type="entry name" value="METHIONYL-TRNA FORMYLTRANSFERASE, MITOCHONDRIAL"/>
    <property type="match status" value="1"/>
</dbReference>
<dbReference type="SUPFAM" id="SSF53328">
    <property type="entry name" value="Formyltransferase"/>
    <property type="match status" value="1"/>
</dbReference>
<dbReference type="OrthoDB" id="10268103at2759"/>
<accession>A0A0U1LPW6</accession>
<organism evidence="3 4">
    <name type="scientific">Talaromyces islandicus</name>
    <name type="common">Penicillium islandicum</name>
    <dbReference type="NCBI Taxonomy" id="28573"/>
    <lineage>
        <taxon>Eukaryota</taxon>
        <taxon>Fungi</taxon>
        <taxon>Dikarya</taxon>
        <taxon>Ascomycota</taxon>
        <taxon>Pezizomycotina</taxon>
        <taxon>Eurotiomycetes</taxon>
        <taxon>Eurotiomycetidae</taxon>
        <taxon>Eurotiales</taxon>
        <taxon>Trichocomaceae</taxon>
        <taxon>Talaromyces</taxon>
        <taxon>Talaromyces sect. Islandici</taxon>
    </lineage>
</organism>
<name>A0A0U1LPW6_TALIS</name>
<evidence type="ECO:0000259" key="2">
    <source>
        <dbReference type="Pfam" id="PF00551"/>
    </source>
</evidence>
<dbReference type="OMA" id="KEWWNGV"/>
<dbReference type="AlphaFoldDB" id="A0A0U1LPW6"/>
<keyword evidence="4" id="KW-1185">Reference proteome</keyword>
<dbReference type="InterPro" id="IPR036477">
    <property type="entry name" value="Formyl_transf_N_sf"/>
</dbReference>
<gene>
    <name evidence="3" type="ORF">PISL3812_02441</name>
</gene>
<evidence type="ECO:0000313" key="3">
    <source>
        <dbReference type="EMBL" id="CRG85347.1"/>
    </source>
</evidence>
<dbReference type="Proteomes" id="UP000054383">
    <property type="component" value="Unassembled WGS sequence"/>
</dbReference>
<dbReference type="Gene3D" id="3.40.50.12230">
    <property type="match status" value="1"/>
</dbReference>
<dbReference type="EMBL" id="CVMT01000002">
    <property type="protein sequence ID" value="CRG85347.1"/>
    <property type="molecule type" value="Genomic_DNA"/>
</dbReference>
<dbReference type="PANTHER" id="PTHR11138">
    <property type="entry name" value="METHIONYL-TRNA FORMYLTRANSFERASE"/>
    <property type="match status" value="1"/>
</dbReference>
<dbReference type="EC" id="2.1.2.9" evidence="1"/>
<dbReference type="GO" id="GO:0005739">
    <property type="term" value="C:mitochondrion"/>
    <property type="evidence" value="ECO:0007669"/>
    <property type="project" value="TreeGrafter"/>
</dbReference>
<feature type="domain" description="Formyl transferase N-terminal" evidence="2">
    <location>
        <begin position="36"/>
        <end position="192"/>
    </location>
</feature>
<dbReference type="STRING" id="28573.A0A0U1LPW6"/>
<keyword evidence="3" id="KW-0808">Transferase</keyword>
<reference evidence="3 4" key="1">
    <citation type="submission" date="2015-04" db="EMBL/GenBank/DDBJ databases">
        <authorList>
            <person name="Syromyatnikov M.Y."/>
            <person name="Popov V.N."/>
        </authorList>
    </citation>
    <scope>NUCLEOTIDE SEQUENCE [LARGE SCALE GENOMIC DNA]</scope>
    <source>
        <strain evidence="3">WF-38-12</strain>
    </source>
</reference>
<proteinExistence type="predicted"/>
<dbReference type="GO" id="GO:0004479">
    <property type="term" value="F:methionyl-tRNA formyltransferase activity"/>
    <property type="evidence" value="ECO:0007669"/>
    <property type="project" value="UniProtKB-EC"/>
</dbReference>
<dbReference type="CDD" id="cd08646">
    <property type="entry name" value="FMT_core_Met-tRNA-FMT_N"/>
    <property type="match status" value="1"/>
</dbReference>
<evidence type="ECO:0000313" key="4">
    <source>
        <dbReference type="Proteomes" id="UP000054383"/>
    </source>
</evidence>